<dbReference type="PROSITE" id="PS51340">
    <property type="entry name" value="MOSC"/>
    <property type="match status" value="1"/>
</dbReference>
<dbReference type="Pfam" id="PF03473">
    <property type="entry name" value="MOSC"/>
    <property type="match status" value="1"/>
</dbReference>
<name>A0A4T0BNQ4_AURPU</name>
<feature type="domain" description="MOSC" evidence="3">
    <location>
        <begin position="281"/>
        <end position="438"/>
    </location>
</feature>
<dbReference type="GO" id="GO:0030170">
    <property type="term" value="F:pyridoxal phosphate binding"/>
    <property type="evidence" value="ECO:0007669"/>
    <property type="project" value="InterPro"/>
</dbReference>
<evidence type="ECO:0000313" key="4">
    <source>
        <dbReference type="EMBL" id="TIA35678.1"/>
    </source>
</evidence>
<dbReference type="InterPro" id="IPR005303">
    <property type="entry name" value="MOCOS_middle"/>
</dbReference>
<dbReference type="InterPro" id="IPR005302">
    <property type="entry name" value="MoCF_Sase_C"/>
</dbReference>
<dbReference type="Pfam" id="PF03476">
    <property type="entry name" value="MOSC_N"/>
    <property type="match status" value="1"/>
</dbReference>
<sequence>MDSSLQGGVIALITILATSIASLLAFSNQLRKDQESESTIPGCRRIGLIGRSNMSDQYSPKHNGENLDSSAACKIKALFIYPVKSCKPVELEDSDVILTGLRYDRQFCFTQLKTEQVEKEEGDLSVNSEWVHNWKFITQRNVPRLSQVDTQIWIPDPSSPTYSPKAEWVKSQGCVVCSFAFTPEWSWNMSGLRTAFSIFKAKLAQRDIKAEPRITFKLPIAPDEERSSKYTREVMKIWKDSPTAINITSEIPPETLAKLKYFLGVSNPIALFKADPLNHRKVFRNAPRIEEAGYQPGVGFADAYPLSIMGVASVQKVSKTITNLPTPHLNALRFRANIYLTNTPPFAEDDWKQIRSRNLSYHVSCRTTRCDLPNVDPVTGIKDRAEPYKTLKQTRGFVDKGAGAHPVLGMQMVPLLEDAAGKGEIRVDTKTGSTIFVYTRYMAIGGSPRPGTTQQPHRHPTQYFQQHNRQ</sequence>
<evidence type="ECO:0000256" key="2">
    <source>
        <dbReference type="SAM" id="Phobius"/>
    </source>
</evidence>
<dbReference type="EMBL" id="QZBZ01000124">
    <property type="protein sequence ID" value="TIA35678.1"/>
    <property type="molecule type" value="Genomic_DNA"/>
</dbReference>
<dbReference type="GO" id="GO:0003824">
    <property type="term" value="F:catalytic activity"/>
    <property type="evidence" value="ECO:0007669"/>
    <property type="project" value="InterPro"/>
</dbReference>
<protein>
    <recommendedName>
        <fullName evidence="3">MOSC domain-containing protein</fullName>
    </recommendedName>
</protein>
<evidence type="ECO:0000313" key="5">
    <source>
        <dbReference type="Proteomes" id="UP000308724"/>
    </source>
</evidence>
<dbReference type="SUPFAM" id="SSF50800">
    <property type="entry name" value="PK beta-barrel domain-like"/>
    <property type="match status" value="1"/>
</dbReference>
<feature type="transmembrane region" description="Helical" evidence="2">
    <location>
        <begin position="6"/>
        <end position="26"/>
    </location>
</feature>
<organism evidence="4 5">
    <name type="scientific">Aureobasidium pullulans</name>
    <name type="common">Black yeast</name>
    <name type="synonym">Pullularia pullulans</name>
    <dbReference type="NCBI Taxonomy" id="5580"/>
    <lineage>
        <taxon>Eukaryota</taxon>
        <taxon>Fungi</taxon>
        <taxon>Dikarya</taxon>
        <taxon>Ascomycota</taxon>
        <taxon>Pezizomycotina</taxon>
        <taxon>Dothideomycetes</taxon>
        <taxon>Dothideomycetidae</taxon>
        <taxon>Dothideales</taxon>
        <taxon>Saccotheciaceae</taxon>
        <taxon>Aureobasidium</taxon>
    </lineage>
</organism>
<accession>A0A4T0BNQ4</accession>
<dbReference type="InterPro" id="IPR011037">
    <property type="entry name" value="Pyrv_Knase-like_insert_dom_sf"/>
</dbReference>
<dbReference type="AlphaFoldDB" id="A0A4T0BNQ4"/>
<feature type="region of interest" description="Disordered" evidence="1">
    <location>
        <begin position="446"/>
        <end position="470"/>
    </location>
</feature>
<evidence type="ECO:0000259" key="3">
    <source>
        <dbReference type="PROSITE" id="PS51340"/>
    </source>
</evidence>
<comment type="caution">
    <text evidence="4">The sequence shown here is derived from an EMBL/GenBank/DDBJ whole genome shotgun (WGS) entry which is preliminary data.</text>
</comment>
<keyword evidence="2" id="KW-0812">Transmembrane</keyword>
<gene>
    <name evidence="4" type="ORF">D6C78_05967</name>
</gene>
<reference evidence="4 5" key="1">
    <citation type="submission" date="2018-10" db="EMBL/GenBank/DDBJ databases">
        <title>Fifty Aureobasidium pullulans genomes reveal a recombining polyextremotolerant generalist.</title>
        <authorList>
            <person name="Gostincar C."/>
            <person name="Turk M."/>
            <person name="Zajc J."/>
            <person name="Gunde-Cimerman N."/>
        </authorList>
    </citation>
    <scope>NUCLEOTIDE SEQUENCE [LARGE SCALE GENOMIC DNA]</scope>
    <source>
        <strain evidence="4 5">EXF-1645</strain>
    </source>
</reference>
<evidence type="ECO:0000256" key="1">
    <source>
        <dbReference type="SAM" id="MobiDB-lite"/>
    </source>
</evidence>
<keyword evidence="2" id="KW-0472">Membrane</keyword>
<keyword evidence="2" id="KW-1133">Transmembrane helix</keyword>
<proteinExistence type="predicted"/>
<dbReference type="Proteomes" id="UP000308724">
    <property type="component" value="Unassembled WGS sequence"/>
</dbReference>
<dbReference type="GO" id="GO:0030151">
    <property type="term" value="F:molybdenum ion binding"/>
    <property type="evidence" value="ECO:0007669"/>
    <property type="project" value="InterPro"/>
</dbReference>